<dbReference type="Proteomes" id="UP000237347">
    <property type="component" value="Unassembled WGS sequence"/>
</dbReference>
<organism evidence="1 2">
    <name type="scientific">Quercus suber</name>
    <name type="common">Cork oak</name>
    <dbReference type="NCBI Taxonomy" id="58331"/>
    <lineage>
        <taxon>Eukaryota</taxon>
        <taxon>Viridiplantae</taxon>
        <taxon>Streptophyta</taxon>
        <taxon>Embryophyta</taxon>
        <taxon>Tracheophyta</taxon>
        <taxon>Spermatophyta</taxon>
        <taxon>Magnoliopsida</taxon>
        <taxon>eudicotyledons</taxon>
        <taxon>Gunneridae</taxon>
        <taxon>Pentapetalae</taxon>
        <taxon>rosids</taxon>
        <taxon>fabids</taxon>
        <taxon>Fagales</taxon>
        <taxon>Fagaceae</taxon>
        <taxon>Quercus</taxon>
    </lineage>
</organism>
<dbReference type="AlphaFoldDB" id="A0AAW0IYY8"/>
<accession>A0AAW0IYY8</accession>
<sequence length="62" mass="6987">MFKALIELPLCPRRPWVLPADDPLATLKFKEHLTILANIPGLRIEDYLLEACSNGCPTMSHL</sequence>
<name>A0AAW0IYY8_QUESU</name>
<keyword evidence="2" id="KW-1185">Reference proteome</keyword>
<comment type="caution">
    <text evidence="1">The sequence shown here is derived from an EMBL/GenBank/DDBJ whole genome shotgun (WGS) entry which is preliminary data.</text>
</comment>
<evidence type="ECO:0000313" key="2">
    <source>
        <dbReference type="Proteomes" id="UP000237347"/>
    </source>
</evidence>
<reference evidence="1 2" key="1">
    <citation type="journal article" date="2018" name="Sci. Data">
        <title>The draft genome sequence of cork oak.</title>
        <authorList>
            <person name="Ramos A.M."/>
            <person name="Usie A."/>
            <person name="Barbosa P."/>
            <person name="Barros P.M."/>
            <person name="Capote T."/>
            <person name="Chaves I."/>
            <person name="Simoes F."/>
            <person name="Abreu I."/>
            <person name="Carrasquinho I."/>
            <person name="Faro C."/>
            <person name="Guimaraes J.B."/>
            <person name="Mendonca D."/>
            <person name="Nobrega F."/>
            <person name="Rodrigues L."/>
            <person name="Saibo N.J.M."/>
            <person name="Varela M.C."/>
            <person name="Egas C."/>
            <person name="Matos J."/>
            <person name="Miguel C.M."/>
            <person name="Oliveira M.M."/>
            <person name="Ricardo C.P."/>
            <person name="Goncalves S."/>
        </authorList>
    </citation>
    <scope>NUCLEOTIDE SEQUENCE [LARGE SCALE GENOMIC DNA]</scope>
    <source>
        <strain evidence="2">cv. HL8</strain>
    </source>
</reference>
<gene>
    <name evidence="1" type="ORF">CFP56_039504</name>
</gene>
<dbReference type="EMBL" id="PKMF04000763">
    <property type="protein sequence ID" value="KAK7819845.1"/>
    <property type="molecule type" value="Genomic_DNA"/>
</dbReference>
<evidence type="ECO:0000313" key="1">
    <source>
        <dbReference type="EMBL" id="KAK7819845.1"/>
    </source>
</evidence>
<proteinExistence type="predicted"/>
<protein>
    <submittedName>
        <fullName evidence="1">Uncharacterized protein</fullName>
    </submittedName>
</protein>